<accession>A0A6J1EWQ9</accession>
<feature type="domain" description="RING-type" evidence="2">
    <location>
        <begin position="181"/>
        <end position="219"/>
    </location>
</feature>
<protein>
    <submittedName>
        <fullName evidence="4 5">Uncharacterized protein LOC111437226</fullName>
    </submittedName>
</protein>
<evidence type="ECO:0000256" key="1">
    <source>
        <dbReference type="PROSITE-ProRule" id="PRU00175"/>
    </source>
</evidence>
<evidence type="ECO:0000313" key="3">
    <source>
        <dbReference type="Proteomes" id="UP000504609"/>
    </source>
</evidence>
<keyword evidence="3" id="KW-1185">Reference proteome</keyword>
<dbReference type="AlphaFoldDB" id="A0A6J1EWQ9"/>
<gene>
    <name evidence="4 5 6" type="primary">LOC111437226</name>
</gene>
<dbReference type="InterPro" id="IPR001841">
    <property type="entry name" value="Znf_RING"/>
</dbReference>
<keyword evidence="1" id="KW-0863">Zinc-finger</keyword>
<dbReference type="GO" id="GO:0008270">
    <property type="term" value="F:zinc ion binding"/>
    <property type="evidence" value="ECO:0007669"/>
    <property type="project" value="UniProtKB-KW"/>
</dbReference>
<organism evidence="3 6">
    <name type="scientific">Cucurbita moschata</name>
    <name type="common">Winter crookneck squash</name>
    <name type="synonym">Cucurbita pepo var. moschata</name>
    <dbReference type="NCBI Taxonomy" id="3662"/>
    <lineage>
        <taxon>Eukaryota</taxon>
        <taxon>Viridiplantae</taxon>
        <taxon>Streptophyta</taxon>
        <taxon>Embryophyta</taxon>
        <taxon>Tracheophyta</taxon>
        <taxon>Spermatophyta</taxon>
        <taxon>Magnoliopsida</taxon>
        <taxon>eudicotyledons</taxon>
        <taxon>Gunneridae</taxon>
        <taxon>Pentapetalae</taxon>
        <taxon>rosids</taxon>
        <taxon>fabids</taxon>
        <taxon>Cucurbitales</taxon>
        <taxon>Cucurbitaceae</taxon>
        <taxon>Cucurbiteae</taxon>
        <taxon>Cucurbita</taxon>
    </lineage>
</organism>
<proteinExistence type="predicted"/>
<keyword evidence="1" id="KW-0479">Metal-binding</keyword>
<sequence>MNGQGIARHSASQFLSSTPPLSHGRHEVLFLKVYGTLKNWIHFTRTPLWVFFVSVQQFGGEMERPNRGQRWANLKQRLGLMKGIGCCGGSWSSTSSTLTMIDGIGLSRHGSSRSHRDDGTRSSAASGMNLAMALAAERNLTEEGGPTVGNVKSLVRLFEEIDGGDWKTRRKESENNGDWLCCVCMERSKGAAFIPCGHTFCRVCSRELRLNGGTCPICSRSIIEILDIF</sequence>
<evidence type="ECO:0000313" key="4">
    <source>
        <dbReference type="RefSeq" id="XP_022930871.1"/>
    </source>
</evidence>
<dbReference type="PROSITE" id="PS50089">
    <property type="entry name" value="ZF_RING_2"/>
    <property type="match status" value="1"/>
</dbReference>
<dbReference type="Pfam" id="PF13920">
    <property type="entry name" value="zf-C3HC4_3"/>
    <property type="match status" value="1"/>
</dbReference>
<dbReference type="RefSeq" id="XP_022930871.1">
    <property type="nucleotide sequence ID" value="XM_023075103.1"/>
</dbReference>
<evidence type="ECO:0000313" key="5">
    <source>
        <dbReference type="RefSeq" id="XP_022930872.1"/>
    </source>
</evidence>
<dbReference type="RefSeq" id="XP_022930872.1">
    <property type="nucleotide sequence ID" value="XM_023075104.1"/>
</dbReference>
<name>A0A6J1EWQ9_CUCMO</name>
<evidence type="ECO:0000259" key="2">
    <source>
        <dbReference type="PROSITE" id="PS50089"/>
    </source>
</evidence>
<dbReference type="KEGG" id="cmos:111437226"/>
<reference evidence="4 5" key="1">
    <citation type="submission" date="2025-04" db="UniProtKB">
        <authorList>
            <consortium name="RefSeq"/>
        </authorList>
    </citation>
    <scope>IDENTIFICATION</scope>
    <source>
        <tissue evidence="4 5">Young leaves</tissue>
    </source>
</reference>
<dbReference type="PANTHER" id="PTHR46629">
    <property type="entry name" value="OS01G0917900 PROTEIN"/>
    <property type="match status" value="1"/>
</dbReference>
<dbReference type="SUPFAM" id="SSF57850">
    <property type="entry name" value="RING/U-box"/>
    <property type="match status" value="1"/>
</dbReference>
<dbReference type="SMART" id="SM00184">
    <property type="entry name" value="RING"/>
    <property type="match status" value="1"/>
</dbReference>
<keyword evidence="1" id="KW-0862">Zinc</keyword>
<dbReference type="RefSeq" id="XP_022930873.1">
    <property type="nucleotide sequence ID" value="XM_023075105.1"/>
</dbReference>
<dbReference type="Proteomes" id="UP000504609">
    <property type="component" value="Unplaced"/>
</dbReference>
<dbReference type="GeneID" id="111437226"/>
<dbReference type="InterPro" id="IPR013083">
    <property type="entry name" value="Znf_RING/FYVE/PHD"/>
</dbReference>
<dbReference type="Gene3D" id="3.30.40.10">
    <property type="entry name" value="Zinc/RING finger domain, C3HC4 (zinc finger)"/>
    <property type="match status" value="1"/>
</dbReference>
<evidence type="ECO:0000313" key="6">
    <source>
        <dbReference type="RefSeq" id="XP_022930873.1"/>
    </source>
</evidence>